<evidence type="ECO:0000313" key="18">
    <source>
        <dbReference type="Proteomes" id="UP000036987"/>
    </source>
</evidence>
<protein>
    <recommendedName>
        <fullName evidence="5 13">Laccase</fullName>
        <ecNumber evidence="5 13">1.10.3.2</ecNumber>
    </recommendedName>
    <alternativeName>
        <fullName evidence="13">Benzenediol:oxygen oxidoreductase</fullName>
    </alternativeName>
    <alternativeName>
        <fullName evidence="13">Diphenol oxidase</fullName>
    </alternativeName>
    <alternativeName>
        <fullName evidence="13">Urishiol oxidase</fullName>
    </alternativeName>
</protein>
<evidence type="ECO:0000256" key="12">
    <source>
        <dbReference type="ARBA" id="ARBA00023185"/>
    </source>
</evidence>
<evidence type="ECO:0000256" key="6">
    <source>
        <dbReference type="ARBA" id="ARBA00022523"/>
    </source>
</evidence>
<dbReference type="InterPro" id="IPR001117">
    <property type="entry name" value="Cu-oxidase_2nd"/>
</dbReference>
<dbReference type="AlphaFoldDB" id="A0A0K9Q2K3"/>
<comment type="cofactor">
    <cofactor evidence="13">
        <name>Cu cation</name>
        <dbReference type="ChEBI" id="CHEBI:23378"/>
    </cofactor>
    <text evidence="13">Binds 4 Cu cations per monomer.</text>
</comment>
<dbReference type="OrthoDB" id="2121828at2759"/>
<comment type="function">
    <text evidence="2 13">Lignin degradation and detoxification of lignin-derived products.</text>
</comment>
<evidence type="ECO:0000259" key="15">
    <source>
        <dbReference type="Pfam" id="PF07731"/>
    </source>
</evidence>
<evidence type="ECO:0000256" key="13">
    <source>
        <dbReference type="RuleBase" id="RU361119"/>
    </source>
</evidence>
<evidence type="ECO:0000256" key="8">
    <source>
        <dbReference type="ARBA" id="ARBA00022723"/>
    </source>
</evidence>
<keyword evidence="11 13" id="KW-0186">Copper</keyword>
<evidence type="ECO:0000256" key="3">
    <source>
        <dbReference type="ARBA" id="ARBA00004271"/>
    </source>
</evidence>
<evidence type="ECO:0000256" key="5">
    <source>
        <dbReference type="ARBA" id="ARBA00012297"/>
    </source>
</evidence>
<dbReference type="STRING" id="29655.A0A0K9Q2K3"/>
<dbReference type="FunFam" id="2.60.40.420:FF:000049">
    <property type="entry name" value="Laccase"/>
    <property type="match status" value="1"/>
</dbReference>
<evidence type="ECO:0000256" key="1">
    <source>
        <dbReference type="ARBA" id="ARBA00000349"/>
    </source>
</evidence>
<organism evidence="17 18">
    <name type="scientific">Zostera marina</name>
    <name type="common">Eelgrass</name>
    <dbReference type="NCBI Taxonomy" id="29655"/>
    <lineage>
        <taxon>Eukaryota</taxon>
        <taxon>Viridiplantae</taxon>
        <taxon>Streptophyta</taxon>
        <taxon>Embryophyta</taxon>
        <taxon>Tracheophyta</taxon>
        <taxon>Spermatophyta</taxon>
        <taxon>Magnoliopsida</taxon>
        <taxon>Liliopsida</taxon>
        <taxon>Zosteraceae</taxon>
        <taxon>Zostera</taxon>
    </lineage>
</organism>
<dbReference type="InterPro" id="IPR002355">
    <property type="entry name" value="Cu_oxidase_Cu_BS"/>
</dbReference>
<dbReference type="GO" id="GO:0016491">
    <property type="term" value="F:oxidoreductase activity"/>
    <property type="evidence" value="ECO:0000318"/>
    <property type="project" value="GO_Central"/>
</dbReference>
<keyword evidence="9 13" id="KW-0677">Repeat</keyword>
<keyword evidence="10 13" id="KW-0560">Oxidoreductase</keyword>
<dbReference type="SUPFAM" id="SSF49503">
    <property type="entry name" value="Cupredoxins"/>
    <property type="match status" value="3"/>
</dbReference>
<sequence length="529" mass="58327">MCDDRNIITVNGMYPGPFIQVRNGDSLVISVVNRAQYNVTIHWHGVRQLLTAWSDGPEFVTQCPIRPGESYTYRFKITDQEGTLWWHAHSSWLRATVYGAIAIYPREGTTYPFNKPDRDFPVILGEWWNANPIDVVNEAIRTGAAPNISDAFTINGQPGDLYSCSRKHTETFRVRYGENILLRVVNAALNQELYFSIGNHMMTVVGVDASYTKPFLTNLLMLGPGQTTDVLITADQLPGKYYVAARAFASAPNVSFDNTTTTAILKYTKYGCSSKASASASQPLLPALPAFNDSLPGKAFASRLRSPGVVQVPQPVDMNLLFTVGLGLFNCKPGQNCGGPNNTRLTASVNNISYVSPTNYSILQANFLGLPDVFNPNLPPVPPLKFNFTSANIPRKLWQPMPGTEVLRVKYGSVVQLVFQDTSILAPENHPMHLHGYDFYILATGSGNFNETTDTAKFNLIDPPRRNTVAVPGGGWSVIRFLANNPGAWFMHCHLDIHLTWGLAMVFVVDNGVGELQTLKPPPPDLPMC</sequence>
<evidence type="ECO:0000259" key="14">
    <source>
        <dbReference type="Pfam" id="PF00394"/>
    </source>
</evidence>
<keyword evidence="7 13" id="KW-0964">Secreted</keyword>
<dbReference type="CDD" id="cd13849">
    <property type="entry name" value="CuRO_1_LCC_plant"/>
    <property type="match status" value="1"/>
</dbReference>
<evidence type="ECO:0000256" key="11">
    <source>
        <dbReference type="ARBA" id="ARBA00023008"/>
    </source>
</evidence>
<dbReference type="InterPro" id="IPR011706">
    <property type="entry name" value="Cu-oxidase_C"/>
</dbReference>
<dbReference type="Proteomes" id="UP000036987">
    <property type="component" value="Unassembled WGS sequence"/>
</dbReference>
<feature type="domain" description="Plastocyanin-like" evidence="15">
    <location>
        <begin position="378"/>
        <end position="511"/>
    </location>
</feature>
<comment type="caution">
    <text evidence="17">The sequence shown here is derived from an EMBL/GenBank/DDBJ whole genome shotgun (WGS) entry which is preliminary data.</text>
</comment>
<comment type="catalytic activity">
    <reaction evidence="1 13">
        <text>4 hydroquinone + O2 = 4 benzosemiquinone + 2 H2O</text>
        <dbReference type="Rhea" id="RHEA:11276"/>
        <dbReference type="ChEBI" id="CHEBI:15377"/>
        <dbReference type="ChEBI" id="CHEBI:15379"/>
        <dbReference type="ChEBI" id="CHEBI:17594"/>
        <dbReference type="ChEBI" id="CHEBI:17977"/>
        <dbReference type="EC" id="1.10.3.2"/>
    </reaction>
</comment>
<dbReference type="InterPro" id="IPR011707">
    <property type="entry name" value="Cu-oxidase-like_N"/>
</dbReference>
<dbReference type="Pfam" id="PF07731">
    <property type="entry name" value="Cu-oxidase_2"/>
    <property type="match status" value="1"/>
</dbReference>
<keyword evidence="12 13" id="KW-0439">Lignin degradation</keyword>
<evidence type="ECO:0000256" key="4">
    <source>
        <dbReference type="ARBA" id="ARBA00010609"/>
    </source>
</evidence>
<proteinExistence type="inferred from homology"/>
<dbReference type="CDD" id="cd13875">
    <property type="entry name" value="CuRO_2_LCC_plant"/>
    <property type="match status" value="1"/>
</dbReference>
<dbReference type="EC" id="1.10.3.2" evidence="5 13"/>
<feature type="domain" description="Plastocyanin-like" evidence="14">
    <location>
        <begin position="119"/>
        <end position="268"/>
    </location>
</feature>
<feature type="domain" description="Plastocyanin-like" evidence="16">
    <location>
        <begin position="5"/>
        <end position="107"/>
    </location>
</feature>
<evidence type="ECO:0000256" key="2">
    <source>
        <dbReference type="ARBA" id="ARBA00002075"/>
    </source>
</evidence>
<accession>A0A0K9Q2K3</accession>
<dbReference type="InterPro" id="IPR017761">
    <property type="entry name" value="Laccase"/>
</dbReference>
<dbReference type="EMBL" id="LFYR01000167">
    <property type="protein sequence ID" value="KMZ75503.1"/>
    <property type="molecule type" value="Genomic_DNA"/>
</dbReference>
<name>A0A0K9Q2K3_ZOSMR</name>
<reference evidence="18" key="1">
    <citation type="journal article" date="2016" name="Nature">
        <title>The genome of the seagrass Zostera marina reveals angiosperm adaptation to the sea.</title>
        <authorList>
            <person name="Olsen J.L."/>
            <person name="Rouze P."/>
            <person name="Verhelst B."/>
            <person name="Lin Y.-C."/>
            <person name="Bayer T."/>
            <person name="Collen J."/>
            <person name="Dattolo E."/>
            <person name="De Paoli E."/>
            <person name="Dittami S."/>
            <person name="Maumus F."/>
            <person name="Michel G."/>
            <person name="Kersting A."/>
            <person name="Lauritano C."/>
            <person name="Lohaus R."/>
            <person name="Toepel M."/>
            <person name="Tonon T."/>
            <person name="Vanneste K."/>
            <person name="Amirebrahimi M."/>
            <person name="Brakel J."/>
            <person name="Bostroem C."/>
            <person name="Chovatia M."/>
            <person name="Grimwood J."/>
            <person name="Jenkins J.W."/>
            <person name="Jueterbock A."/>
            <person name="Mraz A."/>
            <person name="Stam W.T."/>
            <person name="Tice H."/>
            <person name="Bornberg-Bauer E."/>
            <person name="Green P.J."/>
            <person name="Pearson G.A."/>
            <person name="Procaccini G."/>
            <person name="Duarte C.M."/>
            <person name="Schmutz J."/>
            <person name="Reusch T.B.H."/>
            <person name="Van de Peer Y."/>
        </authorList>
    </citation>
    <scope>NUCLEOTIDE SEQUENCE [LARGE SCALE GENOMIC DNA]</scope>
    <source>
        <strain evidence="18">cv. Finnish</strain>
    </source>
</reference>
<keyword evidence="6 13" id="KW-0052">Apoplast</keyword>
<dbReference type="Pfam" id="PF07732">
    <property type="entry name" value="Cu-oxidase_3"/>
    <property type="match status" value="1"/>
</dbReference>
<dbReference type="Pfam" id="PF00394">
    <property type="entry name" value="Cu-oxidase"/>
    <property type="match status" value="1"/>
</dbReference>
<dbReference type="GO" id="GO:0005507">
    <property type="term" value="F:copper ion binding"/>
    <property type="evidence" value="ECO:0007669"/>
    <property type="project" value="InterPro"/>
</dbReference>
<dbReference type="GO" id="GO:0048046">
    <property type="term" value="C:apoplast"/>
    <property type="evidence" value="ECO:0007669"/>
    <property type="project" value="UniProtKB-SubCell"/>
</dbReference>
<comment type="similarity">
    <text evidence="4 13">Belongs to the multicopper oxidase family.</text>
</comment>
<keyword evidence="18" id="KW-1185">Reference proteome</keyword>
<dbReference type="InterPro" id="IPR034285">
    <property type="entry name" value="CuRO_2_LCC"/>
</dbReference>
<dbReference type="PANTHER" id="PTHR11709">
    <property type="entry name" value="MULTI-COPPER OXIDASE"/>
    <property type="match status" value="1"/>
</dbReference>
<evidence type="ECO:0000256" key="10">
    <source>
        <dbReference type="ARBA" id="ARBA00023002"/>
    </source>
</evidence>
<evidence type="ECO:0000313" key="17">
    <source>
        <dbReference type="EMBL" id="KMZ75503.1"/>
    </source>
</evidence>
<evidence type="ECO:0000259" key="16">
    <source>
        <dbReference type="Pfam" id="PF07732"/>
    </source>
</evidence>
<dbReference type="InterPro" id="IPR034289">
    <property type="entry name" value="CuRO_3_LCC"/>
</dbReference>
<dbReference type="InterPro" id="IPR034288">
    <property type="entry name" value="CuRO_1_LCC"/>
</dbReference>
<gene>
    <name evidence="17" type="ORF">ZOSMA_114G01010</name>
</gene>
<dbReference type="GO" id="GO:0052716">
    <property type="term" value="F:hydroquinone:oxygen oxidoreductase activity"/>
    <property type="evidence" value="ECO:0007669"/>
    <property type="project" value="UniProtKB-EC"/>
</dbReference>
<dbReference type="NCBIfam" id="TIGR03389">
    <property type="entry name" value="laccase"/>
    <property type="match status" value="1"/>
</dbReference>
<dbReference type="InterPro" id="IPR008972">
    <property type="entry name" value="Cupredoxin"/>
</dbReference>
<dbReference type="GO" id="GO:0046274">
    <property type="term" value="P:lignin catabolic process"/>
    <property type="evidence" value="ECO:0007669"/>
    <property type="project" value="UniProtKB-KW"/>
</dbReference>
<dbReference type="OMA" id="GFWLYHC"/>
<evidence type="ECO:0000256" key="9">
    <source>
        <dbReference type="ARBA" id="ARBA00022737"/>
    </source>
</evidence>
<dbReference type="PANTHER" id="PTHR11709:SF431">
    <property type="entry name" value="LACCASE-5"/>
    <property type="match status" value="1"/>
</dbReference>
<comment type="subcellular location">
    <subcellularLocation>
        <location evidence="3 13">Secreted</location>
        <location evidence="3 13">Extracellular space</location>
        <location evidence="3 13">Apoplast</location>
    </subcellularLocation>
</comment>
<dbReference type="InterPro" id="IPR033138">
    <property type="entry name" value="Cu_oxidase_CS"/>
</dbReference>
<dbReference type="CDD" id="cd13897">
    <property type="entry name" value="CuRO_3_LCC_plant"/>
    <property type="match status" value="1"/>
</dbReference>
<keyword evidence="8 13" id="KW-0479">Metal-binding</keyword>
<dbReference type="PROSITE" id="PS00079">
    <property type="entry name" value="MULTICOPPER_OXIDASE1"/>
    <property type="match status" value="1"/>
</dbReference>
<dbReference type="InterPro" id="IPR045087">
    <property type="entry name" value="Cu-oxidase_fam"/>
</dbReference>
<dbReference type="Gene3D" id="2.60.40.420">
    <property type="entry name" value="Cupredoxins - blue copper proteins"/>
    <property type="match status" value="3"/>
</dbReference>
<evidence type="ECO:0000256" key="7">
    <source>
        <dbReference type="ARBA" id="ARBA00022525"/>
    </source>
</evidence>
<dbReference type="PROSITE" id="PS00080">
    <property type="entry name" value="MULTICOPPER_OXIDASE2"/>
    <property type="match status" value="1"/>
</dbReference>